<organism evidence="2 3">
    <name type="scientific">Streptomyces thermolineatus</name>
    <dbReference type="NCBI Taxonomy" id="44033"/>
    <lineage>
        <taxon>Bacteria</taxon>
        <taxon>Bacillati</taxon>
        <taxon>Actinomycetota</taxon>
        <taxon>Actinomycetes</taxon>
        <taxon>Kitasatosporales</taxon>
        <taxon>Streptomycetaceae</taxon>
        <taxon>Streptomyces</taxon>
    </lineage>
</organism>
<reference evidence="2 3" key="1">
    <citation type="journal article" date="2019" name="Int. J. Syst. Evol. Microbiol.">
        <title>The Global Catalogue of Microorganisms (GCM) 10K type strain sequencing project: providing services to taxonomists for standard genome sequencing and annotation.</title>
        <authorList>
            <consortium name="The Broad Institute Genomics Platform"/>
            <consortium name="The Broad Institute Genome Sequencing Center for Infectious Disease"/>
            <person name="Wu L."/>
            <person name="Ma J."/>
        </authorList>
    </citation>
    <scope>NUCLEOTIDE SEQUENCE [LARGE SCALE GENOMIC DNA]</scope>
    <source>
        <strain evidence="2 3">JCM 6307</strain>
    </source>
</reference>
<comment type="caution">
    <text evidence="2">The sequence shown here is derived from an EMBL/GenBank/DDBJ whole genome shotgun (WGS) entry which is preliminary data.</text>
</comment>
<name>A0ABN3MNI2_9ACTN</name>
<dbReference type="Pfam" id="PF01381">
    <property type="entry name" value="HTH_3"/>
    <property type="match status" value="1"/>
</dbReference>
<sequence>MLPTVGTQNTDIDWGSFGDLKDAARSGHYGLVIRKARTIAGLTQGQLGTACGLSQAAISRLENRDDGTYNMNILANAATALGLPFELVGLANQNANGLPVERREFLTAVVAAAAQPIKTVEAAVPRWDNSPEATLRISTSSLRRLDSTVASRDLSESALTHLRLIQTIAREAPDDAHRARLASAGSEAASFAGWLSWDMADHGSARRWYGSAIKAANHSGDRLLTAYQTGSLASFEADTGSPTEALRLVMQTRHHLGPDLPPLAAAWLSSIEATAHAANGHKKACDRALLACEQQAALIPDAEPVAWPWIFAFDERKTTACRITCTAHLGQPLHTRLSESDIATALSSSHDKQRALLTLDVALGHLATKEIDAAFTLGIRALETGIRLRSGKITERARRLRRAYSAQTPPSIVRDFDDQLHSAYL</sequence>
<evidence type="ECO:0000313" key="2">
    <source>
        <dbReference type="EMBL" id="GAA2504493.1"/>
    </source>
</evidence>
<dbReference type="CDD" id="cd00093">
    <property type="entry name" value="HTH_XRE"/>
    <property type="match status" value="1"/>
</dbReference>
<dbReference type="SMART" id="SM00530">
    <property type="entry name" value="HTH_XRE"/>
    <property type="match status" value="1"/>
</dbReference>
<dbReference type="Proteomes" id="UP001501358">
    <property type="component" value="Unassembled WGS sequence"/>
</dbReference>
<dbReference type="Gene3D" id="1.10.260.40">
    <property type="entry name" value="lambda repressor-like DNA-binding domains"/>
    <property type="match status" value="1"/>
</dbReference>
<dbReference type="InterPro" id="IPR001387">
    <property type="entry name" value="Cro/C1-type_HTH"/>
</dbReference>
<gene>
    <name evidence="2" type="ORF">GCM10010406_46400</name>
</gene>
<dbReference type="PROSITE" id="PS50943">
    <property type="entry name" value="HTH_CROC1"/>
    <property type="match status" value="1"/>
</dbReference>
<dbReference type="EMBL" id="BAAATA010000035">
    <property type="protein sequence ID" value="GAA2504493.1"/>
    <property type="molecule type" value="Genomic_DNA"/>
</dbReference>
<dbReference type="SUPFAM" id="SSF47413">
    <property type="entry name" value="lambda repressor-like DNA-binding domains"/>
    <property type="match status" value="1"/>
</dbReference>
<feature type="domain" description="HTH cro/C1-type" evidence="1">
    <location>
        <begin position="33"/>
        <end position="88"/>
    </location>
</feature>
<accession>A0ABN3MNI2</accession>
<keyword evidence="3" id="KW-1185">Reference proteome</keyword>
<evidence type="ECO:0000313" key="3">
    <source>
        <dbReference type="Proteomes" id="UP001501358"/>
    </source>
</evidence>
<dbReference type="InterPro" id="IPR010982">
    <property type="entry name" value="Lambda_DNA-bd_dom_sf"/>
</dbReference>
<proteinExistence type="predicted"/>
<evidence type="ECO:0000259" key="1">
    <source>
        <dbReference type="PROSITE" id="PS50943"/>
    </source>
</evidence>
<protein>
    <recommendedName>
        <fullName evidence="1">HTH cro/C1-type domain-containing protein</fullName>
    </recommendedName>
</protein>